<proteinExistence type="predicted"/>
<feature type="transmembrane region" description="Helical" evidence="5">
    <location>
        <begin position="36"/>
        <end position="55"/>
    </location>
</feature>
<dbReference type="Pfam" id="PF00854">
    <property type="entry name" value="PTR2"/>
    <property type="match status" value="1"/>
</dbReference>
<dbReference type="Gene3D" id="1.20.1250.20">
    <property type="entry name" value="MFS general substrate transporter like domains"/>
    <property type="match status" value="1"/>
</dbReference>
<evidence type="ECO:0000256" key="5">
    <source>
        <dbReference type="SAM" id="Phobius"/>
    </source>
</evidence>
<keyword evidence="7" id="KW-1185">Reference proteome</keyword>
<dbReference type="AlphaFoldDB" id="W0RPV9"/>
<protein>
    <submittedName>
        <fullName evidence="6">Amino acid/peptide transporter</fullName>
    </submittedName>
</protein>
<keyword evidence="4 5" id="KW-0472">Membrane</keyword>
<dbReference type="RefSeq" id="WP_260525866.1">
    <property type="nucleotide sequence ID" value="NZ_CP007129.1"/>
</dbReference>
<dbReference type="InterPro" id="IPR036259">
    <property type="entry name" value="MFS_trans_sf"/>
</dbReference>
<evidence type="ECO:0000313" key="6">
    <source>
        <dbReference type="EMBL" id="AHG92527.1"/>
    </source>
</evidence>
<evidence type="ECO:0000256" key="3">
    <source>
        <dbReference type="ARBA" id="ARBA00022989"/>
    </source>
</evidence>
<keyword evidence="6" id="KW-0614">Plasmid</keyword>
<dbReference type="SUPFAM" id="SSF103473">
    <property type="entry name" value="MFS general substrate transporter"/>
    <property type="match status" value="1"/>
</dbReference>
<keyword evidence="3 5" id="KW-1133">Transmembrane helix</keyword>
<feature type="transmembrane region" description="Helical" evidence="5">
    <location>
        <begin position="6"/>
        <end position="29"/>
    </location>
</feature>
<comment type="subcellular location">
    <subcellularLocation>
        <location evidence="1">Membrane</location>
        <topology evidence="1">Multi-pass membrane protein</topology>
    </subcellularLocation>
</comment>
<evidence type="ECO:0000313" key="7">
    <source>
        <dbReference type="Proteomes" id="UP000019151"/>
    </source>
</evidence>
<reference evidence="6 7" key="1">
    <citation type="journal article" date="2014" name="Genome Announc.">
        <title>Genome Sequence and Methylome of Soil Bacterium Gemmatirosa kalamazoonensis KBS708T, a Member of the Rarely Cultivated Gemmatimonadetes Phylum.</title>
        <authorList>
            <person name="Debruyn J.M."/>
            <person name="Radosevich M."/>
            <person name="Wommack K.E."/>
            <person name="Polson S.W."/>
            <person name="Hauser L.J."/>
            <person name="Fawaz M.N."/>
            <person name="Korlach J."/>
            <person name="Tsai Y.C."/>
        </authorList>
    </citation>
    <scope>NUCLEOTIDE SEQUENCE [LARGE SCALE GENOMIC DNA]</scope>
    <source>
        <strain evidence="6 7">KBS708</strain>
        <plasmid evidence="7">Plasmid 1</plasmid>
    </source>
</reference>
<dbReference type="GO" id="GO:0022857">
    <property type="term" value="F:transmembrane transporter activity"/>
    <property type="evidence" value="ECO:0007669"/>
    <property type="project" value="InterPro"/>
</dbReference>
<evidence type="ECO:0000256" key="1">
    <source>
        <dbReference type="ARBA" id="ARBA00004141"/>
    </source>
</evidence>
<dbReference type="PATRIC" id="fig|861299.3.peg.5045"/>
<dbReference type="InterPro" id="IPR000109">
    <property type="entry name" value="POT_fam"/>
</dbReference>
<evidence type="ECO:0000256" key="4">
    <source>
        <dbReference type="ARBA" id="ARBA00023136"/>
    </source>
</evidence>
<dbReference type="GO" id="GO:0016020">
    <property type="term" value="C:membrane"/>
    <property type="evidence" value="ECO:0007669"/>
    <property type="project" value="UniProtKB-SubCell"/>
</dbReference>
<evidence type="ECO:0000256" key="2">
    <source>
        <dbReference type="ARBA" id="ARBA00022692"/>
    </source>
</evidence>
<dbReference type="Proteomes" id="UP000019151">
    <property type="component" value="Plasmid 1"/>
</dbReference>
<organism evidence="6 7">
    <name type="scientific">Gemmatirosa kalamazoonensis</name>
    <dbReference type="NCBI Taxonomy" id="861299"/>
    <lineage>
        <taxon>Bacteria</taxon>
        <taxon>Pseudomonadati</taxon>
        <taxon>Gemmatimonadota</taxon>
        <taxon>Gemmatimonadia</taxon>
        <taxon>Gemmatimonadales</taxon>
        <taxon>Gemmatimonadaceae</taxon>
        <taxon>Gemmatirosa</taxon>
    </lineage>
</organism>
<accession>W0RPV9</accession>
<geneLocation type="plasmid" evidence="6 7">
    <name>1</name>
</geneLocation>
<keyword evidence="2 5" id="KW-0812">Transmembrane</keyword>
<dbReference type="HOGENOM" id="CLU_2287481_0_0_0"/>
<sequence length="101" mass="10645">MSPWWIVAAYVVQVVGEMCLSPVGLSYVTKVAPVRWASLLMATWFLATALGNKLAGTLAELAPSMPSAPFFLITVATSFGGALLLLLLVPAIRRMTAGAAH</sequence>
<gene>
    <name evidence="6" type="ORF">J421_4992</name>
</gene>
<dbReference type="EMBL" id="CP007129">
    <property type="protein sequence ID" value="AHG92527.1"/>
    <property type="molecule type" value="Genomic_DNA"/>
</dbReference>
<dbReference type="KEGG" id="gba:J421_4992"/>
<feature type="transmembrane region" description="Helical" evidence="5">
    <location>
        <begin position="67"/>
        <end position="89"/>
    </location>
</feature>
<dbReference type="InParanoid" id="W0RPV9"/>
<name>W0RPV9_9BACT</name>